<reference evidence="1 2" key="1">
    <citation type="submission" date="2019-01" db="EMBL/GenBank/DDBJ databases">
        <title>Sequencing of cultivated peanut Arachis hypogaea provides insights into genome evolution and oil improvement.</title>
        <authorList>
            <person name="Chen X."/>
        </authorList>
    </citation>
    <scope>NUCLEOTIDE SEQUENCE [LARGE SCALE GENOMIC DNA]</scope>
    <source>
        <strain evidence="2">cv. Fuhuasheng</strain>
        <tissue evidence="1">Leaves</tissue>
    </source>
</reference>
<evidence type="ECO:0000313" key="2">
    <source>
        <dbReference type="Proteomes" id="UP000289738"/>
    </source>
</evidence>
<proteinExistence type="predicted"/>
<evidence type="ECO:0000313" key="1">
    <source>
        <dbReference type="EMBL" id="RYQ96780.1"/>
    </source>
</evidence>
<accession>A0A444Y4D8</accession>
<dbReference type="Proteomes" id="UP000289738">
    <property type="component" value="Chromosome B08"/>
</dbReference>
<comment type="caution">
    <text evidence="1">The sequence shown here is derived from an EMBL/GenBank/DDBJ whole genome shotgun (WGS) entry which is preliminary data.</text>
</comment>
<keyword evidence="2" id="KW-1185">Reference proteome</keyword>
<name>A0A444Y4D8_ARAHY</name>
<gene>
    <name evidence="1" type="ORF">Ahy_B08g092654</name>
</gene>
<sequence>MTMMTSQQNISTTLRSCIPLPHNPETKFGKIRLEFGTEFGMMEQFKNAIRKYSIQMNREAFFSQGAGSSATMKLIHWRFTVQGETSHLVTKLKHWWMSIRVLRVIEVGQSLELISKIRICPNLSHKESQDLFTVEFDICVGERMMFRTMEKTKDVFEGT</sequence>
<dbReference type="EMBL" id="SDMP01000018">
    <property type="protein sequence ID" value="RYQ96780.1"/>
    <property type="molecule type" value="Genomic_DNA"/>
</dbReference>
<dbReference type="AlphaFoldDB" id="A0A444Y4D8"/>
<organism evidence="1 2">
    <name type="scientific">Arachis hypogaea</name>
    <name type="common">Peanut</name>
    <dbReference type="NCBI Taxonomy" id="3818"/>
    <lineage>
        <taxon>Eukaryota</taxon>
        <taxon>Viridiplantae</taxon>
        <taxon>Streptophyta</taxon>
        <taxon>Embryophyta</taxon>
        <taxon>Tracheophyta</taxon>
        <taxon>Spermatophyta</taxon>
        <taxon>Magnoliopsida</taxon>
        <taxon>eudicotyledons</taxon>
        <taxon>Gunneridae</taxon>
        <taxon>Pentapetalae</taxon>
        <taxon>rosids</taxon>
        <taxon>fabids</taxon>
        <taxon>Fabales</taxon>
        <taxon>Fabaceae</taxon>
        <taxon>Papilionoideae</taxon>
        <taxon>50 kb inversion clade</taxon>
        <taxon>dalbergioids sensu lato</taxon>
        <taxon>Dalbergieae</taxon>
        <taxon>Pterocarpus clade</taxon>
        <taxon>Arachis</taxon>
    </lineage>
</organism>
<protein>
    <submittedName>
        <fullName evidence="1">Uncharacterized protein</fullName>
    </submittedName>
</protein>